<gene>
    <name evidence="2" type="ORF">DFR39_102601</name>
</gene>
<feature type="chain" id="PRO_5020691039" evidence="1">
    <location>
        <begin position="36"/>
        <end position="177"/>
    </location>
</feature>
<feature type="signal peptide" evidence="1">
    <location>
        <begin position="1"/>
        <end position="35"/>
    </location>
</feature>
<reference evidence="2 3" key="1">
    <citation type="submission" date="2019-03" db="EMBL/GenBank/DDBJ databases">
        <title>Genomic Encyclopedia of Type Strains, Phase IV (KMG-IV): sequencing the most valuable type-strain genomes for metagenomic binning, comparative biology and taxonomic classification.</title>
        <authorList>
            <person name="Goeker M."/>
        </authorList>
    </citation>
    <scope>NUCLEOTIDE SEQUENCE [LARGE SCALE GENOMIC DNA]</scope>
    <source>
        <strain evidence="2 3">DSM 25082</strain>
    </source>
</reference>
<dbReference type="OrthoDB" id="195620at2"/>
<evidence type="ECO:0000313" key="3">
    <source>
        <dbReference type="Proteomes" id="UP000295357"/>
    </source>
</evidence>
<name>A0A4R6N9W3_9BURK</name>
<comment type="caution">
    <text evidence="2">The sequence shown here is derived from an EMBL/GenBank/DDBJ whole genome shotgun (WGS) entry which is preliminary data.</text>
</comment>
<dbReference type="EMBL" id="SNXE01000002">
    <property type="protein sequence ID" value="TDP12208.1"/>
    <property type="molecule type" value="Genomic_DNA"/>
</dbReference>
<keyword evidence="1" id="KW-0732">Signal</keyword>
<dbReference type="RefSeq" id="WP_133602945.1">
    <property type="nucleotide sequence ID" value="NZ_JAUFPJ010000002.1"/>
</dbReference>
<evidence type="ECO:0000313" key="2">
    <source>
        <dbReference type="EMBL" id="TDP12208.1"/>
    </source>
</evidence>
<proteinExistence type="predicted"/>
<organism evidence="2 3">
    <name type="scientific">Roseateles asaccharophilus</name>
    <dbReference type="NCBI Taxonomy" id="582607"/>
    <lineage>
        <taxon>Bacteria</taxon>
        <taxon>Pseudomonadati</taxon>
        <taxon>Pseudomonadota</taxon>
        <taxon>Betaproteobacteria</taxon>
        <taxon>Burkholderiales</taxon>
        <taxon>Sphaerotilaceae</taxon>
        <taxon>Roseateles</taxon>
    </lineage>
</organism>
<dbReference type="InterPro" id="IPR021557">
    <property type="entry name" value="DUF3016"/>
</dbReference>
<protein>
    <submittedName>
        <fullName evidence="2">DUF3016 family protein</fullName>
    </submittedName>
</protein>
<evidence type="ECO:0000256" key="1">
    <source>
        <dbReference type="SAM" id="SignalP"/>
    </source>
</evidence>
<dbReference type="Proteomes" id="UP000295357">
    <property type="component" value="Unassembled WGS sequence"/>
</dbReference>
<accession>A0A4R6N9W3</accession>
<keyword evidence="3" id="KW-1185">Reference proteome</keyword>
<dbReference type="Pfam" id="PF11454">
    <property type="entry name" value="DUF3016"/>
    <property type="match status" value="1"/>
</dbReference>
<sequence length="177" mass="19670">MKRVAASPVPRPSLGLLVSGLLLAAGFAGMNAAHAAELELRFAQPERFVDAGDGPLERERNLAELESYMRGQVAQRLPASQKLSVEVLDLNLAGEVKPVGRSMDRLRVLSQVDWPSMELRFVLSEGGKTLREGKQRLVDMNFLGRGSAIEHGGGEPLRYEKRMLDDWFEKEFAPLKR</sequence>
<dbReference type="AlphaFoldDB" id="A0A4R6N9W3"/>